<evidence type="ECO:0000256" key="3">
    <source>
        <dbReference type="ARBA" id="ARBA00022449"/>
    </source>
</evidence>
<keyword evidence="5 9" id="KW-0812">Transmembrane</keyword>
<feature type="transmembrane region" description="Helical" evidence="9">
    <location>
        <begin position="36"/>
        <end position="54"/>
    </location>
</feature>
<dbReference type="Proteomes" id="UP000473885">
    <property type="component" value="Unassembled WGS sequence"/>
</dbReference>
<name>A0A6M0RBZ8_9CLOT</name>
<evidence type="ECO:0000313" key="12">
    <source>
        <dbReference type="Proteomes" id="UP000473885"/>
    </source>
</evidence>
<feature type="domain" description="Na+/H+ antiporter NhaC-like C-terminal" evidence="10">
    <location>
        <begin position="16"/>
        <end position="213"/>
    </location>
</feature>
<comment type="subcellular location">
    <subcellularLocation>
        <location evidence="1">Cell membrane</location>
        <topology evidence="1">Multi-pass membrane protein</topology>
    </subcellularLocation>
</comment>
<dbReference type="Pfam" id="PF03553">
    <property type="entry name" value="Na_H_antiporter"/>
    <property type="match status" value="2"/>
</dbReference>
<evidence type="ECO:0000259" key="10">
    <source>
        <dbReference type="Pfam" id="PF03553"/>
    </source>
</evidence>
<keyword evidence="6 9" id="KW-1133">Transmembrane helix</keyword>
<feature type="transmembrane region" description="Helical" evidence="9">
    <location>
        <begin position="151"/>
        <end position="168"/>
    </location>
</feature>
<evidence type="ECO:0000313" key="11">
    <source>
        <dbReference type="EMBL" id="NEZ46708.1"/>
    </source>
</evidence>
<dbReference type="InterPro" id="IPR018461">
    <property type="entry name" value="Na/H_Antiport_NhaC-like_C"/>
</dbReference>
<dbReference type="GO" id="GO:0015297">
    <property type="term" value="F:antiporter activity"/>
    <property type="evidence" value="ECO:0007669"/>
    <property type="project" value="UniProtKB-KW"/>
</dbReference>
<keyword evidence="4" id="KW-1003">Cell membrane</keyword>
<accession>A0A6M0RBZ8</accession>
<evidence type="ECO:0000256" key="6">
    <source>
        <dbReference type="ARBA" id="ARBA00022989"/>
    </source>
</evidence>
<reference evidence="11 12" key="1">
    <citation type="submission" date="2019-04" db="EMBL/GenBank/DDBJ databases">
        <title>Genome sequencing of Clostridium botulinum Groups I-IV and Clostridium butyricum.</title>
        <authorList>
            <person name="Brunt J."/>
            <person name="Van Vliet A.H.M."/>
            <person name="Stringer S.C."/>
            <person name="Carter A.T."/>
            <person name="Peck M.W."/>
        </authorList>
    </citation>
    <scope>NUCLEOTIDE SEQUENCE [LARGE SCALE GENOMIC DNA]</scope>
    <source>
        <strain evidence="11 12">IFR 18/094</strain>
    </source>
</reference>
<dbReference type="InterPro" id="IPR052180">
    <property type="entry name" value="NhaC_Na-H+_Antiporter"/>
</dbReference>
<dbReference type="EMBL" id="SXDP01000003">
    <property type="protein sequence ID" value="NEZ46708.1"/>
    <property type="molecule type" value="Genomic_DNA"/>
</dbReference>
<feature type="transmembrane region" description="Helical" evidence="9">
    <location>
        <begin position="407"/>
        <end position="426"/>
    </location>
</feature>
<dbReference type="PANTHER" id="PTHR33451:SF5">
    <property type="entry name" value="NA+_H+ ANTIPORTER"/>
    <property type="match status" value="1"/>
</dbReference>
<keyword evidence="12" id="KW-1185">Reference proteome</keyword>
<feature type="transmembrane region" description="Helical" evidence="9">
    <location>
        <begin position="75"/>
        <end position="93"/>
    </location>
</feature>
<comment type="caution">
    <text evidence="11">The sequence shown here is derived from an EMBL/GenBank/DDBJ whole genome shotgun (WGS) entry which is preliminary data.</text>
</comment>
<feature type="transmembrane region" description="Helical" evidence="9">
    <location>
        <begin position="113"/>
        <end position="139"/>
    </location>
</feature>
<dbReference type="RefSeq" id="WP_163248937.1">
    <property type="nucleotide sequence ID" value="NZ_SXDP01000003.1"/>
</dbReference>
<dbReference type="PANTHER" id="PTHR33451">
    <property type="entry name" value="MALATE-2H(+)/NA(+)-LACTATE ANTIPORTER"/>
    <property type="match status" value="1"/>
</dbReference>
<feature type="domain" description="Na+/H+ antiporter NhaC-like C-terminal" evidence="10">
    <location>
        <begin position="234"/>
        <end position="425"/>
    </location>
</feature>
<evidence type="ECO:0000256" key="5">
    <source>
        <dbReference type="ARBA" id="ARBA00022692"/>
    </source>
</evidence>
<feature type="transmembrane region" description="Helical" evidence="9">
    <location>
        <begin position="237"/>
        <end position="270"/>
    </location>
</feature>
<proteinExistence type="inferred from homology"/>
<comment type="similarity">
    <text evidence="8">Belongs to the NhaC Na(+)/H(+) (TC 2.A.35) antiporter family.</text>
</comment>
<feature type="transmembrane region" description="Helical" evidence="9">
    <location>
        <begin position="328"/>
        <end position="355"/>
    </location>
</feature>
<evidence type="ECO:0000256" key="4">
    <source>
        <dbReference type="ARBA" id="ARBA00022475"/>
    </source>
</evidence>
<dbReference type="AlphaFoldDB" id="A0A6M0RBZ8"/>
<keyword evidence="3" id="KW-0050">Antiport</keyword>
<evidence type="ECO:0000256" key="9">
    <source>
        <dbReference type="SAM" id="Phobius"/>
    </source>
</evidence>
<evidence type="ECO:0000256" key="2">
    <source>
        <dbReference type="ARBA" id="ARBA00022448"/>
    </source>
</evidence>
<organism evidence="11 12">
    <name type="scientific">Clostridium niameyense</name>
    <dbReference type="NCBI Taxonomy" id="1622073"/>
    <lineage>
        <taxon>Bacteria</taxon>
        <taxon>Bacillati</taxon>
        <taxon>Bacillota</taxon>
        <taxon>Clostridia</taxon>
        <taxon>Eubacteriales</taxon>
        <taxon>Clostridiaceae</taxon>
        <taxon>Clostridium</taxon>
    </lineage>
</organism>
<evidence type="ECO:0000256" key="1">
    <source>
        <dbReference type="ARBA" id="ARBA00004651"/>
    </source>
</evidence>
<dbReference type="GO" id="GO:0005886">
    <property type="term" value="C:plasma membrane"/>
    <property type="evidence" value="ECO:0007669"/>
    <property type="project" value="UniProtKB-SubCell"/>
</dbReference>
<feature type="transmembrane region" description="Helical" evidence="9">
    <location>
        <begin position="282"/>
        <end position="307"/>
    </location>
</feature>
<evidence type="ECO:0000256" key="8">
    <source>
        <dbReference type="ARBA" id="ARBA00038435"/>
    </source>
</evidence>
<feature type="transmembrane region" description="Helical" evidence="9">
    <location>
        <begin position="12"/>
        <end position="30"/>
    </location>
</feature>
<gene>
    <name evidence="11" type="ORF">FDF74_05695</name>
</gene>
<sequence>MKKNNLLRGNPLALIPLLVFLVLYVIIGIISKDFYAVPMSVPFLISAMFALLMNRKESINKKLDVFCKGAGNQNIILMCLIFILAGAFAQVAKDMGAVDSTVNLGLSILPSNILIAGVFVIACFISLSIGSSMGTIVALAPMAVGISQKTGIVLALALGAVVSGAMFGDNLSMISDTTIAATRTQGCDLKDKFKMNIFIVLPAAVITAIIFAIITYNKSTVLQGNYNYSLMKVLPYISVLIAALLGGNVIAILLGGIVFSGVIGLVYGSFNIIGLFQSMGKGIAGMTELVIISLIIGGMVELIKYNGGIDYILNLIKSKIKTKKGAELGIALLVSLVDICTANNTIAIVMAGPIAKDIADKFDVDPRKSASLLDTFSCFCQGLIPYGAQLLAAAGVAKISPFDIIHYLYYPYLMGISALIAIAFGLPRLTKKNSTDIISNID</sequence>
<protein>
    <submittedName>
        <fullName evidence="11">Na+/H+ antiporter NhaC family protein</fullName>
    </submittedName>
</protein>
<keyword evidence="7 9" id="KW-0472">Membrane</keyword>
<keyword evidence="2" id="KW-0813">Transport</keyword>
<feature type="transmembrane region" description="Helical" evidence="9">
    <location>
        <begin position="197"/>
        <end position="216"/>
    </location>
</feature>
<evidence type="ECO:0000256" key="7">
    <source>
        <dbReference type="ARBA" id="ARBA00023136"/>
    </source>
</evidence>